<sequence>MTNFLKSFAILFCIIAVSAIVENVKPPPPAAIVDEVSATAATIPEVPTKTFPSTTVTQATTTKFDVPTTVQTPTTTLTPGTTTTNIEITTTSPDLTTFSTTPEVNETAATDDEIRVCSCDEAKECDEKANKKVDECKESCKSNLEYFGTSVDKYLTCFNDAIEESKKMTKCLQSNVNNFCVENPKESAFIPKQDYSIYYESYGVKEDTLEKTPELQKRAREIFIQQRKFQTCVIECIKKESVKCYENIGCAIGFPGKKDTAEILDSCPLFKTDLHMNALKQCQCLAFKQDVKKLYGKCAYVVSPYFMRKL</sequence>
<name>A0AC34GD33_9BILA</name>
<accession>A0AC34GD33</accession>
<reference evidence="2" key="1">
    <citation type="submission" date="2022-11" db="UniProtKB">
        <authorList>
            <consortium name="WormBaseParasite"/>
        </authorList>
    </citation>
    <scope>IDENTIFICATION</scope>
</reference>
<evidence type="ECO:0000313" key="1">
    <source>
        <dbReference type="Proteomes" id="UP000887579"/>
    </source>
</evidence>
<organism evidence="1 2">
    <name type="scientific">Panagrolaimus sp. ES5</name>
    <dbReference type="NCBI Taxonomy" id="591445"/>
    <lineage>
        <taxon>Eukaryota</taxon>
        <taxon>Metazoa</taxon>
        <taxon>Ecdysozoa</taxon>
        <taxon>Nematoda</taxon>
        <taxon>Chromadorea</taxon>
        <taxon>Rhabditida</taxon>
        <taxon>Tylenchina</taxon>
        <taxon>Panagrolaimomorpha</taxon>
        <taxon>Panagrolaimoidea</taxon>
        <taxon>Panagrolaimidae</taxon>
        <taxon>Panagrolaimus</taxon>
    </lineage>
</organism>
<dbReference type="Proteomes" id="UP000887579">
    <property type="component" value="Unplaced"/>
</dbReference>
<proteinExistence type="predicted"/>
<dbReference type="WBParaSite" id="ES5_v2.g27526.t1">
    <property type="protein sequence ID" value="ES5_v2.g27526.t1"/>
    <property type="gene ID" value="ES5_v2.g27526"/>
</dbReference>
<protein>
    <submittedName>
        <fullName evidence="2">Uncharacterized protein</fullName>
    </submittedName>
</protein>
<evidence type="ECO:0000313" key="2">
    <source>
        <dbReference type="WBParaSite" id="ES5_v2.g27526.t1"/>
    </source>
</evidence>